<comment type="function">
    <text evidence="6">Core component of RNA polymerase I (Pol I), a DNA-dependent RNA polymerase which synthesizes ribosomal RNA precursors using the four ribonucleoside triphosphates as substrates. Can mediate Pol I proofreading of the nascent RNA transcript. Anchors into the Pol I active site to monitor transcription fidelity and cleave mis-incorporated 5'-ribonucleotides.</text>
</comment>
<dbReference type="SMART" id="SM00440">
    <property type="entry name" value="ZnF_C2C2"/>
    <property type="match status" value="1"/>
</dbReference>
<dbReference type="PANTHER" id="PTHR31475:SF5">
    <property type="entry name" value="UPF0462 PROTEIN C4ORF33 HOMOLOG"/>
    <property type="match status" value="1"/>
</dbReference>
<evidence type="ECO:0000256" key="7">
    <source>
        <dbReference type="PROSITE-ProRule" id="PRU00472"/>
    </source>
</evidence>
<keyword evidence="1" id="KW-0479">Metal-binding</keyword>
<evidence type="ECO:0000256" key="4">
    <source>
        <dbReference type="ARBA" id="ARBA00031781"/>
    </source>
</evidence>
<keyword evidence="3" id="KW-0862">Zinc</keyword>
<name>A0A077ZB87_TRITR</name>
<feature type="domain" description="TFIIS-type" evidence="8">
    <location>
        <begin position="319"/>
        <end position="359"/>
    </location>
</feature>
<protein>
    <recommendedName>
        <fullName evidence="4">DNA-directed RNA polymerase I subunit H</fullName>
    </recommendedName>
</protein>
<sequence length="362" mass="41643">MRRNFGNWHVEGAISDDQQALSTALVVPYSAVRQLEHTLTGNDFVVNKTWRGDPVTEHEPFSFHLEWYFQRVRGKPHKRVVKVYVDGPLFDDPPEPYDFGGHCPTIYDQECVSVVFANNKSQYLDIAVGPHGHWLVRMFSGKGREITKEELDLEVQNVFEGNTWRCVFEIPLAYFPAAVTRYNAFALHGSPPRRHVEAFQPVSDGRIGDTTPELHRIEFYKAIQIDRLIPDGFNDHSLWTAMSHQQWSFPIFCPNCESIVTFDDKQGFCVCVDCKEKIALPQLNRQLTWQHVERFFDNTKTTTTTAASEAKNQESHVTVKRKCTRCGHDLMSYSTRQTRSADEGMTVFFTCLKCGEKEIEHS</sequence>
<dbReference type="CDD" id="cd10507">
    <property type="entry name" value="Zn-ribbon_RPA12"/>
    <property type="match status" value="1"/>
</dbReference>
<reference evidence="9" key="2">
    <citation type="submission" date="2014-03" db="EMBL/GenBank/DDBJ databases">
        <title>The whipworm genome and dual-species transcriptomics of an intimate host-pathogen interaction.</title>
        <authorList>
            <person name="Foth B.J."/>
            <person name="Tsai I.J."/>
            <person name="Reid A.J."/>
            <person name="Bancroft A.J."/>
            <person name="Nichol S."/>
            <person name="Tracey A."/>
            <person name="Holroyd N."/>
            <person name="Cotton J.A."/>
            <person name="Stanley E.J."/>
            <person name="Zarowiecki M."/>
            <person name="Liu J.Z."/>
            <person name="Huckvale T."/>
            <person name="Cooper P.J."/>
            <person name="Grencis R.K."/>
            <person name="Berriman M."/>
        </authorList>
    </citation>
    <scope>NUCLEOTIDE SEQUENCE [LARGE SCALE GENOMIC DNA]</scope>
</reference>
<evidence type="ECO:0000313" key="10">
    <source>
        <dbReference type="Proteomes" id="UP000030665"/>
    </source>
</evidence>
<gene>
    <name evidence="9" type="ORF">TTRE_0000418901</name>
</gene>
<accession>A0A077ZB87</accession>
<dbReference type="OrthoDB" id="10056816at2759"/>
<dbReference type="Proteomes" id="UP000030665">
    <property type="component" value="Unassembled WGS sequence"/>
</dbReference>
<dbReference type="InterPro" id="IPR001222">
    <property type="entry name" value="Znf_TFIIS"/>
</dbReference>
<dbReference type="PANTHER" id="PTHR31475">
    <property type="entry name" value="UPF0462 PROTEIN"/>
    <property type="match status" value="1"/>
</dbReference>
<evidence type="ECO:0000313" key="9">
    <source>
        <dbReference type="EMBL" id="CDW55915.1"/>
    </source>
</evidence>
<dbReference type="Pfam" id="PF01096">
    <property type="entry name" value="Zn_ribbon_TFIIS"/>
    <property type="match status" value="1"/>
</dbReference>
<dbReference type="InterPro" id="IPR034004">
    <property type="entry name" value="Zn_ribbon_RPA12_C"/>
</dbReference>
<dbReference type="GO" id="GO:0008270">
    <property type="term" value="F:zinc ion binding"/>
    <property type="evidence" value="ECO:0007669"/>
    <property type="project" value="UniProtKB-KW"/>
</dbReference>
<comment type="similarity">
    <text evidence="5">Belongs to the UPF0462 family.</text>
</comment>
<dbReference type="Gene3D" id="2.20.25.10">
    <property type="match status" value="1"/>
</dbReference>
<evidence type="ECO:0000256" key="1">
    <source>
        <dbReference type="ARBA" id="ARBA00022723"/>
    </source>
</evidence>
<dbReference type="SUPFAM" id="SSF57783">
    <property type="entry name" value="Zinc beta-ribbon"/>
    <property type="match status" value="1"/>
</dbReference>
<dbReference type="GO" id="GO:0003676">
    <property type="term" value="F:nucleic acid binding"/>
    <property type="evidence" value="ECO:0007669"/>
    <property type="project" value="InterPro"/>
</dbReference>
<dbReference type="PROSITE" id="PS51133">
    <property type="entry name" value="ZF_TFIIS_2"/>
    <property type="match status" value="1"/>
</dbReference>
<dbReference type="GO" id="GO:0006351">
    <property type="term" value="P:DNA-templated transcription"/>
    <property type="evidence" value="ECO:0007669"/>
    <property type="project" value="InterPro"/>
</dbReference>
<dbReference type="EMBL" id="HG805992">
    <property type="protein sequence ID" value="CDW55915.1"/>
    <property type="molecule type" value="Genomic_DNA"/>
</dbReference>
<evidence type="ECO:0000256" key="2">
    <source>
        <dbReference type="ARBA" id="ARBA00022771"/>
    </source>
</evidence>
<keyword evidence="2 7" id="KW-0863">Zinc-finger</keyword>
<keyword evidence="10" id="KW-1185">Reference proteome</keyword>
<evidence type="ECO:0000259" key="8">
    <source>
        <dbReference type="PROSITE" id="PS51133"/>
    </source>
</evidence>
<dbReference type="AlphaFoldDB" id="A0A077ZB87"/>
<proteinExistence type="inferred from homology"/>
<reference evidence="9" key="1">
    <citation type="submission" date="2014-01" db="EMBL/GenBank/DDBJ databases">
        <authorList>
            <person name="Aslett M."/>
        </authorList>
    </citation>
    <scope>NUCLEOTIDE SEQUENCE</scope>
</reference>
<dbReference type="PROSITE" id="PS00466">
    <property type="entry name" value="ZF_TFIIS_1"/>
    <property type="match status" value="1"/>
</dbReference>
<evidence type="ECO:0000256" key="6">
    <source>
        <dbReference type="ARBA" id="ARBA00044497"/>
    </source>
</evidence>
<evidence type="ECO:0000256" key="5">
    <source>
        <dbReference type="ARBA" id="ARBA00038085"/>
    </source>
</evidence>
<organism evidence="9 10">
    <name type="scientific">Trichuris trichiura</name>
    <name type="common">Whipworm</name>
    <name type="synonym">Trichocephalus trichiurus</name>
    <dbReference type="NCBI Taxonomy" id="36087"/>
    <lineage>
        <taxon>Eukaryota</taxon>
        <taxon>Metazoa</taxon>
        <taxon>Ecdysozoa</taxon>
        <taxon>Nematoda</taxon>
        <taxon>Enoplea</taxon>
        <taxon>Dorylaimia</taxon>
        <taxon>Trichinellida</taxon>
        <taxon>Trichuridae</taxon>
        <taxon>Trichuris</taxon>
    </lineage>
</organism>
<evidence type="ECO:0000256" key="3">
    <source>
        <dbReference type="ARBA" id="ARBA00022833"/>
    </source>
</evidence>